<name>A0A1J1LI55_9CYAN</name>
<gene>
    <name evidence="2" type="ORF">PL9214430265</name>
</gene>
<dbReference type="AlphaFoldDB" id="A0A1J1LI55"/>
<dbReference type="InterPro" id="IPR047709">
    <property type="entry name" value="HpsJ-like"/>
</dbReference>
<sequence length="244" mass="27795">MMKPNSDPSPTLLEELRKFSFSLLESISLWHWIGYGLLVLALMDVIALLFPPQIMNPAWEFQTIGGLVERVAVPLIGFLLVFYGEHIGRENWEFPLVKLLSWLTLLVGLLFLLLIPLGVFNTIRLDKQAQSQISSQVQQNITQIQEVKKQLATTQTAEEMKALLRRLDNQGRAPDIQTSEQLQKVKDELSNFISKTENQLSNQASIVQSGQRLTLLKNSIKWNLGALISGTLFIIIWRSTRWAR</sequence>
<keyword evidence="1" id="KW-0812">Transmembrane</keyword>
<dbReference type="OrthoDB" id="532366at2"/>
<protein>
    <submittedName>
        <fullName evidence="2">Uncharacterized protein</fullName>
    </submittedName>
</protein>
<dbReference type="RefSeq" id="WP_072719032.1">
    <property type="nucleotide sequence ID" value="NZ_LN889796.1"/>
</dbReference>
<dbReference type="Proteomes" id="UP000184315">
    <property type="component" value="Unassembled WGS sequence"/>
</dbReference>
<keyword evidence="3" id="KW-1185">Reference proteome</keyword>
<evidence type="ECO:0000256" key="1">
    <source>
        <dbReference type="SAM" id="Phobius"/>
    </source>
</evidence>
<dbReference type="STRING" id="671072.PL9214430265"/>
<keyword evidence="1" id="KW-0472">Membrane</keyword>
<feature type="transmembrane region" description="Helical" evidence="1">
    <location>
        <begin position="71"/>
        <end position="87"/>
    </location>
</feature>
<keyword evidence="1" id="KW-1133">Transmembrane helix</keyword>
<feature type="transmembrane region" description="Helical" evidence="1">
    <location>
        <begin position="29"/>
        <end position="50"/>
    </location>
</feature>
<dbReference type="NCBIfam" id="NF038305">
    <property type="entry name" value="HpsJ_fam"/>
    <property type="match status" value="1"/>
</dbReference>
<organism evidence="2 3">
    <name type="scientific">Planktothrix tepida PCC 9214</name>
    <dbReference type="NCBI Taxonomy" id="671072"/>
    <lineage>
        <taxon>Bacteria</taxon>
        <taxon>Bacillati</taxon>
        <taxon>Cyanobacteriota</taxon>
        <taxon>Cyanophyceae</taxon>
        <taxon>Oscillatoriophycideae</taxon>
        <taxon>Oscillatoriales</taxon>
        <taxon>Microcoleaceae</taxon>
        <taxon>Planktothrix</taxon>
    </lineage>
</organism>
<dbReference type="EMBL" id="CZDF01000148">
    <property type="protein sequence ID" value="CUR32293.1"/>
    <property type="molecule type" value="Genomic_DNA"/>
</dbReference>
<evidence type="ECO:0000313" key="2">
    <source>
        <dbReference type="EMBL" id="CUR32293.1"/>
    </source>
</evidence>
<reference evidence="3" key="1">
    <citation type="submission" date="2015-10" db="EMBL/GenBank/DDBJ databases">
        <authorList>
            <person name="Regsiter A."/>
            <person name="william w."/>
        </authorList>
    </citation>
    <scope>NUCLEOTIDE SEQUENCE [LARGE SCALE GENOMIC DNA]</scope>
</reference>
<evidence type="ECO:0000313" key="3">
    <source>
        <dbReference type="Proteomes" id="UP000184315"/>
    </source>
</evidence>
<feature type="transmembrane region" description="Helical" evidence="1">
    <location>
        <begin position="222"/>
        <end position="240"/>
    </location>
</feature>
<proteinExistence type="predicted"/>
<feature type="transmembrane region" description="Helical" evidence="1">
    <location>
        <begin position="99"/>
        <end position="120"/>
    </location>
</feature>
<accession>A0A1J1LI55</accession>